<evidence type="ECO:0000313" key="2">
    <source>
        <dbReference type="EMBL" id="CAL1352679.1"/>
    </source>
</evidence>
<feature type="signal peptide" evidence="1">
    <location>
        <begin position="1"/>
        <end position="28"/>
    </location>
</feature>
<dbReference type="Proteomes" id="UP001497516">
    <property type="component" value="Chromosome 1"/>
</dbReference>
<dbReference type="PANTHER" id="PTHR37183:SF1">
    <property type="entry name" value="PLANT THIONIN FAMILY PROTEIN"/>
    <property type="match status" value="1"/>
</dbReference>
<protein>
    <recommendedName>
        <fullName evidence="4">Thionin-like protein</fullName>
    </recommendedName>
</protein>
<accession>A0AAV2C9I2</accession>
<dbReference type="PANTHER" id="PTHR37183">
    <property type="entry name" value="PLANT THIONIN FAMILY PROTEIN"/>
    <property type="match status" value="1"/>
</dbReference>
<keyword evidence="3" id="KW-1185">Reference proteome</keyword>
<organism evidence="2 3">
    <name type="scientific">Linum trigynum</name>
    <dbReference type="NCBI Taxonomy" id="586398"/>
    <lineage>
        <taxon>Eukaryota</taxon>
        <taxon>Viridiplantae</taxon>
        <taxon>Streptophyta</taxon>
        <taxon>Embryophyta</taxon>
        <taxon>Tracheophyta</taxon>
        <taxon>Spermatophyta</taxon>
        <taxon>Magnoliopsida</taxon>
        <taxon>eudicotyledons</taxon>
        <taxon>Gunneridae</taxon>
        <taxon>Pentapetalae</taxon>
        <taxon>rosids</taxon>
        <taxon>fabids</taxon>
        <taxon>Malpighiales</taxon>
        <taxon>Linaceae</taxon>
        <taxon>Linum</taxon>
    </lineage>
</organism>
<name>A0AAV2C9I2_9ROSI</name>
<proteinExistence type="predicted"/>
<feature type="chain" id="PRO_5043561838" description="Thionin-like protein" evidence="1">
    <location>
        <begin position="29"/>
        <end position="83"/>
    </location>
</feature>
<sequence>MEKEQKLAVVMMLMGLVLVCSNLDKSSSSGFAVVEAAPDFQCYDGCITGCVQPNTRLMRRCEVKCDIRCNQAEGAAASNGQLG</sequence>
<evidence type="ECO:0008006" key="4">
    <source>
        <dbReference type="Google" id="ProtNLM"/>
    </source>
</evidence>
<dbReference type="EMBL" id="OZ034813">
    <property type="protein sequence ID" value="CAL1352679.1"/>
    <property type="molecule type" value="Genomic_DNA"/>
</dbReference>
<evidence type="ECO:0000313" key="3">
    <source>
        <dbReference type="Proteomes" id="UP001497516"/>
    </source>
</evidence>
<evidence type="ECO:0000256" key="1">
    <source>
        <dbReference type="SAM" id="SignalP"/>
    </source>
</evidence>
<reference evidence="2 3" key="1">
    <citation type="submission" date="2024-04" db="EMBL/GenBank/DDBJ databases">
        <authorList>
            <person name="Fracassetti M."/>
        </authorList>
    </citation>
    <scope>NUCLEOTIDE SEQUENCE [LARGE SCALE GENOMIC DNA]</scope>
</reference>
<gene>
    <name evidence="2" type="ORF">LTRI10_LOCUS631</name>
</gene>
<keyword evidence="1" id="KW-0732">Signal</keyword>
<dbReference type="AlphaFoldDB" id="A0AAV2C9I2"/>